<sequence length="105" mass="12068">MKWLSRIIALVLFIFFFVLALKNTQETALYFFWGYELRGPLVLIVLCFFIAGCILGLLAMMPMIFRNRRDLTRQRKKIEEMELAKETSKKTGAPSTQAASGTNID</sequence>
<accession>C3X5F0</accession>
<dbReference type="HOGENOM" id="CLU_160072_1_0_4"/>
<dbReference type="AlphaFoldDB" id="C3X5F0"/>
<evidence type="ECO:0000259" key="7">
    <source>
        <dbReference type="Pfam" id="PF06305"/>
    </source>
</evidence>
<evidence type="ECO:0000313" key="9">
    <source>
        <dbReference type="Proteomes" id="UP000003973"/>
    </source>
</evidence>
<feature type="transmembrane region" description="Helical" evidence="6">
    <location>
        <begin position="40"/>
        <end position="65"/>
    </location>
</feature>
<evidence type="ECO:0000313" key="8">
    <source>
        <dbReference type="EMBL" id="EEO28436.1"/>
    </source>
</evidence>
<evidence type="ECO:0000256" key="4">
    <source>
        <dbReference type="ARBA" id="ARBA00023136"/>
    </source>
</evidence>
<dbReference type="EMBL" id="ACDP02000002">
    <property type="protein sequence ID" value="EEO28436.1"/>
    <property type="molecule type" value="Genomic_DNA"/>
</dbReference>
<feature type="compositionally biased region" description="Polar residues" evidence="5">
    <location>
        <begin position="93"/>
        <end position="105"/>
    </location>
</feature>
<evidence type="ECO:0000256" key="5">
    <source>
        <dbReference type="SAM" id="MobiDB-lite"/>
    </source>
</evidence>
<dbReference type="InterPro" id="IPR010445">
    <property type="entry name" value="LapA_dom"/>
</dbReference>
<protein>
    <recommendedName>
        <fullName evidence="7">Lipopolysaccharide assembly protein A domain-containing protein</fullName>
    </recommendedName>
</protein>
<keyword evidence="3 6" id="KW-1133">Transmembrane helix</keyword>
<feature type="region of interest" description="Disordered" evidence="5">
    <location>
        <begin position="82"/>
        <end position="105"/>
    </location>
</feature>
<organism evidence="8 9">
    <name type="scientific">Oxalobacter paraformigenes</name>
    <dbReference type="NCBI Taxonomy" id="556268"/>
    <lineage>
        <taxon>Bacteria</taxon>
        <taxon>Pseudomonadati</taxon>
        <taxon>Pseudomonadota</taxon>
        <taxon>Betaproteobacteria</taxon>
        <taxon>Burkholderiales</taxon>
        <taxon>Oxalobacteraceae</taxon>
        <taxon>Oxalobacter</taxon>
    </lineage>
</organism>
<gene>
    <name evidence="8" type="ORF">OFAG_01589</name>
</gene>
<dbReference type="Pfam" id="PF06305">
    <property type="entry name" value="LapA_dom"/>
    <property type="match status" value="1"/>
</dbReference>
<evidence type="ECO:0000256" key="3">
    <source>
        <dbReference type="ARBA" id="ARBA00022989"/>
    </source>
</evidence>
<dbReference type="RefSeq" id="WP_005878139.1">
    <property type="nucleotide sequence ID" value="NZ_CABMNL010000001.1"/>
</dbReference>
<dbReference type="Proteomes" id="UP000003973">
    <property type="component" value="Unassembled WGS sequence"/>
</dbReference>
<evidence type="ECO:0000256" key="2">
    <source>
        <dbReference type="ARBA" id="ARBA00022692"/>
    </source>
</evidence>
<evidence type="ECO:0000256" key="1">
    <source>
        <dbReference type="ARBA" id="ARBA00022475"/>
    </source>
</evidence>
<keyword evidence="9" id="KW-1185">Reference proteome</keyword>
<name>C3X5F0_9BURK</name>
<feature type="domain" description="Lipopolysaccharide assembly protein A" evidence="7">
    <location>
        <begin position="22"/>
        <end position="82"/>
    </location>
</feature>
<dbReference type="eggNOG" id="COG5416">
    <property type="taxonomic scope" value="Bacteria"/>
</dbReference>
<comment type="caution">
    <text evidence="8">The sequence shown here is derived from an EMBL/GenBank/DDBJ whole genome shotgun (WGS) entry which is preliminary data.</text>
</comment>
<keyword evidence="1" id="KW-1003">Cell membrane</keyword>
<keyword evidence="2 6" id="KW-0812">Transmembrane</keyword>
<reference evidence="8" key="1">
    <citation type="submission" date="2011-10" db="EMBL/GenBank/DDBJ databases">
        <title>The Genome Sequence of Oxalobacter formigenes HOxBLS.</title>
        <authorList>
            <consortium name="The Broad Institute Genome Sequencing Platform"/>
            <person name="Earl A."/>
            <person name="Ward D."/>
            <person name="Feldgarden M."/>
            <person name="Gevers D."/>
            <person name="Allison M.J."/>
            <person name="Humphrey S."/>
            <person name="Young S.K."/>
            <person name="Zeng Q."/>
            <person name="Gargeya S."/>
            <person name="Fitzgerald M."/>
            <person name="Haas B."/>
            <person name="Abouelleil A."/>
            <person name="Alvarado L."/>
            <person name="Arachchi H.M."/>
            <person name="Berlin A."/>
            <person name="Brown A."/>
            <person name="Chapman S.B."/>
            <person name="Chen Z."/>
            <person name="Dunbar C."/>
            <person name="Freedman E."/>
            <person name="Gearin G."/>
            <person name="Goldberg J."/>
            <person name="Griggs A."/>
            <person name="Gujja S."/>
            <person name="Heiman D."/>
            <person name="Howarth C."/>
            <person name="Larson L."/>
            <person name="Lui A."/>
            <person name="MacDonald P.J.P."/>
            <person name="Montmayeur A."/>
            <person name="Murphy C."/>
            <person name="Neiman D."/>
            <person name="Pearson M."/>
            <person name="Priest M."/>
            <person name="Roberts A."/>
            <person name="Saif S."/>
            <person name="Shea T."/>
            <person name="Shenoy N."/>
            <person name="Sisk P."/>
            <person name="Stolte C."/>
            <person name="Sykes S."/>
            <person name="Wortman J."/>
            <person name="Nusbaum C."/>
            <person name="Birren B."/>
        </authorList>
    </citation>
    <scope>NUCLEOTIDE SEQUENCE [LARGE SCALE GENOMIC DNA]</scope>
    <source>
        <strain evidence="8">HOxBLS</strain>
    </source>
</reference>
<dbReference type="GO" id="GO:0005886">
    <property type="term" value="C:plasma membrane"/>
    <property type="evidence" value="ECO:0007669"/>
    <property type="project" value="InterPro"/>
</dbReference>
<keyword evidence="4 6" id="KW-0472">Membrane</keyword>
<evidence type="ECO:0000256" key="6">
    <source>
        <dbReference type="SAM" id="Phobius"/>
    </source>
</evidence>
<proteinExistence type="predicted"/>